<protein>
    <submittedName>
        <fullName evidence="13">E3 ubiquitin-protein ligase Midline-1</fullName>
    </submittedName>
</protein>
<dbReference type="InterPro" id="IPR001870">
    <property type="entry name" value="B30.2/SPRY"/>
</dbReference>
<dbReference type="CDD" id="cd12891">
    <property type="entry name" value="SPRY_PRY_C-I_2"/>
    <property type="match status" value="1"/>
</dbReference>
<keyword evidence="12" id="KW-1185">Reference proteome</keyword>
<keyword evidence="3" id="KW-0399">Innate immunity</keyword>
<evidence type="ECO:0000256" key="6">
    <source>
        <dbReference type="ARBA" id="ARBA00022771"/>
    </source>
</evidence>
<dbReference type="GO" id="GO:0008270">
    <property type="term" value="F:zinc ion binding"/>
    <property type="evidence" value="ECO:0007669"/>
    <property type="project" value="UniProtKB-KW"/>
</dbReference>
<dbReference type="InterPro" id="IPR013320">
    <property type="entry name" value="ConA-like_dom_sf"/>
</dbReference>
<dbReference type="InterPro" id="IPR003649">
    <property type="entry name" value="Bbox_C"/>
</dbReference>
<dbReference type="PROSITE" id="PS50119">
    <property type="entry name" value="ZF_BBOX"/>
    <property type="match status" value="1"/>
</dbReference>
<dbReference type="InterPro" id="IPR003879">
    <property type="entry name" value="Butyrophylin_SPRY"/>
</dbReference>
<dbReference type="GO" id="GO:0016740">
    <property type="term" value="F:transferase activity"/>
    <property type="evidence" value="ECO:0007669"/>
    <property type="project" value="UniProtKB-KW"/>
</dbReference>
<reference evidence="12" key="1">
    <citation type="submission" date="2024-06" db="UniProtKB">
        <authorList>
            <consortium name="RefSeq"/>
        </authorList>
    </citation>
    <scope>NUCLEOTIDE SEQUENCE [LARGE SCALE GENOMIC DNA]</scope>
    <source>
        <strain evidence="12">J_2021</strain>
    </source>
</reference>
<sequence length="557" mass="62980">MASAELRDKGKCTLCLDKYSDPVELPCGDLFCRTCISGVLDTQKGCKAYTCPACKATYKERPALQTNKIPSIQTASLPSTQPEQDTTGIFCTYCTNSPVPAAKSCHLCEASLCDTHLAAHSKSPQHVLTEPTLTFLNKLCPIHKKPLELYCCNDVVCICESCCHVGGHKGHNIRTLKEASEKKKEKLQRLLEQVKPKVEAADKRLQREKDHRRDMEEKSDSDTKQVITLFRDMREQLDTLESNILLEISNHKEEVSRHHSKVIEKLETENNEVSNQIHHIEELCNIADPLNFLQQLKSEGMDSCDPEDDENERTVPIFLLSTYILVGTLLAMEALLSPRYVRSIVQEDTKMCSHGRLDEDLISGTLLTGLANIMANIKRKISWEKATDMLLDIDTAANNVSLSWSRKKLSFSSNNKGRPKTPQRFKLFQVLSRGSFSLGHHYWELAVSGSGCWRVGVAYNSIEKKGEKSYLGNNEKSWCLCRENNTYSVIHNSQQTNLHHKPLNTRIRITLDYEAGRLSFYELSDPLRHLHTFTASFTEPLHAAFYVDKSCSVKIIS</sequence>
<keyword evidence="9" id="KW-0391">Immunity</keyword>
<comment type="subcellular location">
    <subcellularLocation>
        <location evidence="1">Cytoplasm</location>
    </subcellularLocation>
</comment>
<evidence type="ECO:0000256" key="8">
    <source>
        <dbReference type="ARBA" id="ARBA00022833"/>
    </source>
</evidence>
<dbReference type="PRINTS" id="PR01407">
    <property type="entry name" value="BUTYPHLNCDUF"/>
</dbReference>
<dbReference type="Bgee" id="108709158">
    <property type="expression patterns" value="Expressed in liver and 6 other cell types or tissues"/>
</dbReference>
<evidence type="ECO:0000313" key="13">
    <source>
        <dbReference type="RefSeq" id="XP_018104253.1"/>
    </source>
</evidence>
<dbReference type="CDD" id="cd19769">
    <property type="entry name" value="Bbox2_TRIM16-like"/>
    <property type="match status" value="1"/>
</dbReference>
<dbReference type="InterPro" id="IPR051051">
    <property type="entry name" value="E3_ubiq-ligase_TRIM/RNF"/>
</dbReference>
<dbReference type="PaxDb" id="8355-A0A1L8HBI1"/>
<keyword evidence="4" id="KW-0808">Transferase</keyword>
<gene>
    <name evidence="13" type="primary">LOC108709158</name>
</gene>
<evidence type="ECO:0000256" key="7">
    <source>
        <dbReference type="ARBA" id="ARBA00022786"/>
    </source>
</evidence>
<dbReference type="SMART" id="SM00336">
    <property type="entry name" value="BBOX"/>
    <property type="match status" value="1"/>
</dbReference>
<dbReference type="PANTHER" id="PTHR25465:SF71">
    <property type="entry name" value="E3 UBIQUITIN-PROTEIN LIGASE TRIM39-LIKE"/>
    <property type="match status" value="1"/>
</dbReference>
<evidence type="ECO:0000313" key="12">
    <source>
        <dbReference type="Proteomes" id="UP000186698"/>
    </source>
</evidence>
<dbReference type="SMART" id="SM00184">
    <property type="entry name" value="RING"/>
    <property type="match status" value="1"/>
</dbReference>
<feature type="region of interest" description="Disordered" evidence="11">
    <location>
        <begin position="198"/>
        <end position="222"/>
    </location>
</feature>
<evidence type="ECO:0000256" key="3">
    <source>
        <dbReference type="ARBA" id="ARBA00022588"/>
    </source>
</evidence>
<evidence type="ECO:0000256" key="11">
    <source>
        <dbReference type="SAM" id="MobiDB-lite"/>
    </source>
</evidence>
<dbReference type="Pfam" id="PF00622">
    <property type="entry name" value="SPRY"/>
    <property type="match status" value="1"/>
</dbReference>
<evidence type="ECO:0000256" key="2">
    <source>
        <dbReference type="ARBA" id="ARBA00022490"/>
    </source>
</evidence>
<dbReference type="PANTHER" id="PTHR25465">
    <property type="entry name" value="B-BOX DOMAIN CONTAINING"/>
    <property type="match status" value="1"/>
</dbReference>
<evidence type="ECO:0000256" key="4">
    <source>
        <dbReference type="ARBA" id="ARBA00022679"/>
    </source>
</evidence>
<proteinExistence type="predicted"/>
<accession>A0A1L8HBI1</accession>
<dbReference type="PROSITE" id="PS50188">
    <property type="entry name" value="B302_SPRY"/>
    <property type="match status" value="1"/>
</dbReference>
<dbReference type="SMART" id="SM00589">
    <property type="entry name" value="PRY"/>
    <property type="match status" value="1"/>
</dbReference>
<dbReference type="KEGG" id="xla:108709158"/>
<dbReference type="GeneID" id="108709158"/>
<evidence type="ECO:0000256" key="9">
    <source>
        <dbReference type="ARBA" id="ARBA00022859"/>
    </source>
</evidence>
<dbReference type="OMA" id="CRENNTY"/>
<keyword evidence="8" id="KW-0862">Zinc</keyword>
<dbReference type="InterPro" id="IPR043136">
    <property type="entry name" value="B30.2/SPRY_sf"/>
</dbReference>
<dbReference type="SUPFAM" id="SSF49899">
    <property type="entry name" value="Concanavalin A-like lectins/glucanases"/>
    <property type="match status" value="1"/>
</dbReference>
<keyword evidence="2" id="KW-0963">Cytoplasm</keyword>
<dbReference type="Gene3D" id="3.30.40.10">
    <property type="entry name" value="Zinc/RING finger domain, C3HC4 (zinc finger)"/>
    <property type="match status" value="1"/>
</dbReference>
<dbReference type="Gene3D" id="3.30.160.60">
    <property type="entry name" value="Classic Zinc Finger"/>
    <property type="match status" value="1"/>
</dbReference>
<dbReference type="Pfam" id="PF00643">
    <property type="entry name" value="zf-B_box"/>
    <property type="match status" value="1"/>
</dbReference>
<keyword evidence="7" id="KW-0833">Ubl conjugation pathway</keyword>
<dbReference type="InterPro" id="IPR000315">
    <property type="entry name" value="Znf_B-box"/>
</dbReference>
<dbReference type="SMART" id="SM00449">
    <property type="entry name" value="SPRY"/>
    <property type="match status" value="1"/>
</dbReference>
<dbReference type="AlphaFoldDB" id="A0A1L8HBI1"/>
<keyword evidence="10" id="KW-0175">Coiled coil</keyword>
<reference evidence="13" key="2">
    <citation type="submission" date="2025-08" db="UniProtKB">
        <authorList>
            <consortium name="RefSeq"/>
        </authorList>
    </citation>
    <scope>IDENTIFICATION</scope>
    <source>
        <strain evidence="13">J_2021</strain>
        <tissue evidence="13">Erythrocytes</tissue>
    </source>
</reference>
<dbReference type="PROSITE" id="PS50089">
    <property type="entry name" value="ZF_RING_2"/>
    <property type="match status" value="1"/>
</dbReference>
<dbReference type="InterPro" id="IPR001841">
    <property type="entry name" value="Znf_RING"/>
</dbReference>
<dbReference type="RefSeq" id="XP_018104253.1">
    <property type="nucleotide sequence ID" value="XM_018248764.2"/>
</dbReference>
<dbReference type="GO" id="GO:0045087">
    <property type="term" value="P:innate immune response"/>
    <property type="evidence" value="ECO:0007669"/>
    <property type="project" value="UniProtKB-KW"/>
</dbReference>
<keyword evidence="5" id="KW-0479">Metal-binding</keyword>
<dbReference type="SUPFAM" id="SSF57845">
    <property type="entry name" value="B-box zinc-binding domain"/>
    <property type="match status" value="1"/>
</dbReference>
<evidence type="ECO:0000256" key="10">
    <source>
        <dbReference type="ARBA" id="ARBA00023054"/>
    </source>
</evidence>
<dbReference type="SUPFAM" id="SSF57850">
    <property type="entry name" value="RING/U-box"/>
    <property type="match status" value="1"/>
</dbReference>
<dbReference type="Gene3D" id="2.60.120.920">
    <property type="match status" value="1"/>
</dbReference>
<evidence type="ECO:0000256" key="5">
    <source>
        <dbReference type="ARBA" id="ARBA00022723"/>
    </source>
</evidence>
<dbReference type="STRING" id="8355.A0A1L8HBI1"/>
<keyword evidence="6" id="KW-0863">Zinc-finger</keyword>
<dbReference type="Proteomes" id="UP000186698">
    <property type="component" value="Chromosome 2S"/>
</dbReference>
<dbReference type="SMART" id="SM00502">
    <property type="entry name" value="BBC"/>
    <property type="match status" value="1"/>
</dbReference>
<dbReference type="InterPro" id="IPR018957">
    <property type="entry name" value="Znf_C3HC4_RING-type"/>
</dbReference>
<dbReference type="Pfam" id="PF00097">
    <property type="entry name" value="zf-C3HC4"/>
    <property type="match status" value="1"/>
</dbReference>
<dbReference type="GO" id="GO:0005737">
    <property type="term" value="C:cytoplasm"/>
    <property type="evidence" value="ECO:0007669"/>
    <property type="project" value="UniProtKB-SubCell"/>
</dbReference>
<organism evidence="12 13">
    <name type="scientific">Xenopus laevis</name>
    <name type="common">African clawed frog</name>
    <dbReference type="NCBI Taxonomy" id="8355"/>
    <lineage>
        <taxon>Eukaryota</taxon>
        <taxon>Metazoa</taxon>
        <taxon>Chordata</taxon>
        <taxon>Craniata</taxon>
        <taxon>Vertebrata</taxon>
        <taxon>Euteleostomi</taxon>
        <taxon>Amphibia</taxon>
        <taxon>Batrachia</taxon>
        <taxon>Anura</taxon>
        <taxon>Pipoidea</taxon>
        <taxon>Pipidae</taxon>
        <taxon>Xenopodinae</taxon>
        <taxon>Xenopus</taxon>
        <taxon>Xenopus</taxon>
    </lineage>
</organism>
<name>A0A1L8HBI1_XENLA</name>
<evidence type="ECO:0000256" key="1">
    <source>
        <dbReference type="ARBA" id="ARBA00004496"/>
    </source>
</evidence>
<dbReference type="InterPro" id="IPR003877">
    <property type="entry name" value="SPRY_dom"/>
</dbReference>
<dbReference type="InterPro" id="IPR013083">
    <property type="entry name" value="Znf_RING/FYVE/PHD"/>
</dbReference>
<dbReference type="InterPro" id="IPR006574">
    <property type="entry name" value="PRY"/>
</dbReference>
<dbReference type="Gene3D" id="4.10.830.40">
    <property type="match status" value="1"/>
</dbReference>
<dbReference type="OrthoDB" id="6270329at2759"/>